<organism evidence="1 2">
    <name type="scientific">Rhipicephalus microplus</name>
    <name type="common">Cattle tick</name>
    <name type="synonym">Boophilus microplus</name>
    <dbReference type="NCBI Taxonomy" id="6941"/>
    <lineage>
        <taxon>Eukaryota</taxon>
        <taxon>Metazoa</taxon>
        <taxon>Ecdysozoa</taxon>
        <taxon>Arthropoda</taxon>
        <taxon>Chelicerata</taxon>
        <taxon>Arachnida</taxon>
        <taxon>Acari</taxon>
        <taxon>Parasitiformes</taxon>
        <taxon>Ixodida</taxon>
        <taxon>Ixodoidea</taxon>
        <taxon>Ixodidae</taxon>
        <taxon>Rhipicephalinae</taxon>
        <taxon>Rhipicephalus</taxon>
        <taxon>Boophilus</taxon>
    </lineage>
</organism>
<evidence type="ECO:0000313" key="1">
    <source>
        <dbReference type="EMBL" id="KAH8019807.1"/>
    </source>
</evidence>
<dbReference type="GO" id="GO:0005737">
    <property type="term" value="C:cytoplasm"/>
    <property type="evidence" value="ECO:0007669"/>
    <property type="project" value="TreeGrafter"/>
</dbReference>
<dbReference type="PANTHER" id="PTHR46089">
    <property type="entry name" value="ALSIN HOMOLOG"/>
    <property type="match status" value="1"/>
</dbReference>
<gene>
    <name evidence="1" type="ORF">HPB51_022475</name>
</gene>
<protein>
    <submittedName>
        <fullName evidence="1">Uncharacterized protein</fullName>
    </submittedName>
</protein>
<dbReference type="PANTHER" id="PTHR46089:SF2">
    <property type="entry name" value="ALSIN HOMOLOG"/>
    <property type="match status" value="1"/>
</dbReference>
<comment type="caution">
    <text evidence="1">The sequence shown here is derived from an EMBL/GenBank/DDBJ whole genome shotgun (WGS) entry which is preliminary data.</text>
</comment>
<sequence>MGMWQDDCRHGNGIMVTLDDIYYEGNFVNNNLSGVLSLSNGDSIQGSFCGVWSEGIKVSGVYQKAVADEQCTSDVDSLISRDKLTYCGIGVHPRLLVHAVEEVRSFCQRLYELVRILFPDLPQADKPLVLTTLGNLDCPDDFLDGAGSAVGAVLVKLSAVQAYVRFVPSLCESGKLKLLQPGSAALLQRGEGRH</sequence>
<dbReference type="InterPro" id="IPR051984">
    <property type="entry name" value="Alsin"/>
</dbReference>
<dbReference type="GO" id="GO:0005085">
    <property type="term" value="F:guanyl-nucleotide exchange factor activity"/>
    <property type="evidence" value="ECO:0007669"/>
    <property type="project" value="TreeGrafter"/>
</dbReference>
<dbReference type="VEuPathDB" id="VectorBase:LOC119176110"/>
<name>A0A9J6DCI8_RHIMP</name>
<dbReference type="Proteomes" id="UP000821866">
    <property type="component" value="Chromosome 8"/>
</dbReference>
<accession>A0A9J6DCI8</accession>
<dbReference type="GO" id="GO:0031267">
    <property type="term" value="F:small GTPase binding"/>
    <property type="evidence" value="ECO:0007669"/>
    <property type="project" value="TreeGrafter"/>
</dbReference>
<dbReference type="AlphaFoldDB" id="A0A9J6DCI8"/>
<dbReference type="EMBL" id="JABSTU010000010">
    <property type="protein sequence ID" value="KAH8019807.1"/>
    <property type="molecule type" value="Genomic_DNA"/>
</dbReference>
<proteinExistence type="predicted"/>
<dbReference type="SUPFAM" id="SSF82185">
    <property type="entry name" value="Histone H3 K4-specific methyltransferase SET7/9 N-terminal domain"/>
    <property type="match status" value="1"/>
</dbReference>
<reference evidence="1" key="2">
    <citation type="submission" date="2021-09" db="EMBL/GenBank/DDBJ databases">
        <authorList>
            <person name="Jia N."/>
            <person name="Wang J."/>
            <person name="Shi W."/>
            <person name="Du L."/>
            <person name="Sun Y."/>
            <person name="Zhan W."/>
            <person name="Jiang J."/>
            <person name="Wang Q."/>
            <person name="Zhang B."/>
            <person name="Ji P."/>
            <person name="Sakyi L.B."/>
            <person name="Cui X."/>
            <person name="Yuan T."/>
            <person name="Jiang B."/>
            <person name="Yang W."/>
            <person name="Lam T.T.-Y."/>
            <person name="Chang Q."/>
            <person name="Ding S."/>
            <person name="Wang X."/>
            <person name="Zhu J."/>
            <person name="Ruan X."/>
            <person name="Zhao L."/>
            <person name="Wei J."/>
            <person name="Que T."/>
            <person name="Du C."/>
            <person name="Cheng J."/>
            <person name="Dai P."/>
            <person name="Han X."/>
            <person name="Huang E."/>
            <person name="Gao Y."/>
            <person name="Liu J."/>
            <person name="Shao H."/>
            <person name="Ye R."/>
            <person name="Li L."/>
            <person name="Wei W."/>
            <person name="Wang X."/>
            <person name="Wang C."/>
            <person name="Huo Q."/>
            <person name="Li W."/>
            <person name="Guo W."/>
            <person name="Chen H."/>
            <person name="Chen S."/>
            <person name="Zhou L."/>
            <person name="Zhou L."/>
            <person name="Ni X."/>
            <person name="Tian J."/>
            <person name="Zhou Y."/>
            <person name="Sheng Y."/>
            <person name="Liu T."/>
            <person name="Pan Y."/>
            <person name="Xia L."/>
            <person name="Li J."/>
            <person name="Zhao F."/>
            <person name="Cao W."/>
        </authorList>
    </citation>
    <scope>NUCLEOTIDE SEQUENCE</scope>
    <source>
        <strain evidence="1">Rmic-2018</strain>
        <tissue evidence="1">Larvae</tissue>
    </source>
</reference>
<keyword evidence="2" id="KW-1185">Reference proteome</keyword>
<evidence type="ECO:0000313" key="2">
    <source>
        <dbReference type="Proteomes" id="UP000821866"/>
    </source>
</evidence>
<dbReference type="GO" id="GO:0016197">
    <property type="term" value="P:endosomal transport"/>
    <property type="evidence" value="ECO:0007669"/>
    <property type="project" value="TreeGrafter"/>
</dbReference>
<reference evidence="1" key="1">
    <citation type="journal article" date="2020" name="Cell">
        <title>Large-Scale Comparative Analyses of Tick Genomes Elucidate Their Genetic Diversity and Vector Capacities.</title>
        <authorList>
            <consortium name="Tick Genome and Microbiome Consortium (TIGMIC)"/>
            <person name="Jia N."/>
            <person name="Wang J."/>
            <person name="Shi W."/>
            <person name="Du L."/>
            <person name="Sun Y."/>
            <person name="Zhan W."/>
            <person name="Jiang J.F."/>
            <person name="Wang Q."/>
            <person name="Zhang B."/>
            <person name="Ji P."/>
            <person name="Bell-Sakyi L."/>
            <person name="Cui X.M."/>
            <person name="Yuan T.T."/>
            <person name="Jiang B.G."/>
            <person name="Yang W.F."/>
            <person name="Lam T.T."/>
            <person name="Chang Q.C."/>
            <person name="Ding S.J."/>
            <person name="Wang X.J."/>
            <person name="Zhu J.G."/>
            <person name="Ruan X.D."/>
            <person name="Zhao L."/>
            <person name="Wei J.T."/>
            <person name="Ye R.Z."/>
            <person name="Que T.C."/>
            <person name="Du C.H."/>
            <person name="Zhou Y.H."/>
            <person name="Cheng J.X."/>
            <person name="Dai P.F."/>
            <person name="Guo W.B."/>
            <person name="Han X.H."/>
            <person name="Huang E.J."/>
            <person name="Li L.F."/>
            <person name="Wei W."/>
            <person name="Gao Y.C."/>
            <person name="Liu J.Z."/>
            <person name="Shao H.Z."/>
            <person name="Wang X."/>
            <person name="Wang C.C."/>
            <person name="Yang T.C."/>
            <person name="Huo Q.B."/>
            <person name="Li W."/>
            <person name="Chen H.Y."/>
            <person name="Chen S.E."/>
            <person name="Zhou L.G."/>
            <person name="Ni X.B."/>
            <person name="Tian J.H."/>
            <person name="Sheng Y."/>
            <person name="Liu T."/>
            <person name="Pan Y.S."/>
            <person name="Xia L.Y."/>
            <person name="Li J."/>
            <person name="Zhao F."/>
            <person name="Cao W.C."/>
        </authorList>
    </citation>
    <scope>NUCLEOTIDE SEQUENCE</scope>
    <source>
        <strain evidence="1">Rmic-2018</strain>
    </source>
</reference>